<dbReference type="InterPro" id="IPR050712">
    <property type="entry name" value="NAD(P)H-dep_reductase"/>
</dbReference>
<dbReference type="Gene3D" id="3.40.50.360">
    <property type="match status" value="1"/>
</dbReference>
<dbReference type="GO" id="GO:0016491">
    <property type="term" value="F:oxidoreductase activity"/>
    <property type="evidence" value="ECO:0007669"/>
    <property type="project" value="UniProtKB-KW"/>
</dbReference>
<dbReference type="RefSeq" id="WP_379978543.1">
    <property type="nucleotide sequence ID" value="NZ_JBHSFV010000005.1"/>
</dbReference>
<dbReference type="EC" id="1.-.-.-" evidence="2"/>
<dbReference type="SUPFAM" id="SSF52218">
    <property type="entry name" value="Flavoproteins"/>
    <property type="match status" value="1"/>
</dbReference>
<dbReference type="InterPro" id="IPR029039">
    <property type="entry name" value="Flavoprotein-like_sf"/>
</dbReference>
<reference evidence="3" key="1">
    <citation type="journal article" date="2019" name="Int. J. Syst. Evol. Microbiol.">
        <title>The Global Catalogue of Microorganisms (GCM) 10K type strain sequencing project: providing services to taxonomists for standard genome sequencing and annotation.</title>
        <authorList>
            <consortium name="The Broad Institute Genomics Platform"/>
            <consortium name="The Broad Institute Genome Sequencing Center for Infectious Disease"/>
            <person name="Wu L."/>
            <person name="Ma J."/>
        </authorList>
    </citation>
    <scope>NUCLEOTIDE SEQUENCE [LARGE SCALE GENOMIC DNA]</scope>
    <source>
        <strain evidence="3">YJ-61-S</strain>
    </source>
</reference>
<comment type="caution">
    <text evidence="2">The sequence shown here is derived from an EMBL/GenBank/DDBJ whole genome shotgun (WGS) entry which is preliminary data.</text>
</comment>
<dbReference type="Proteomes" id="UP001596043">
    <property type="component" value="Unassembled WGS sequence"/>
</dbReference>
<dbReference type="EMBL" id="JBHSFV010000005">
    <property type="protein sequence ID" value="MFC4634320.1"/>
    <property type="molecule type" value="Genomic_DNA"/>
</dbReference>
<gene>
    <name evidence="2" type="ORF">ACFO3O_10410</name>
</gene>
<evidence type="ECO:0000259" key="1">
    <source>
        <dbReference type="Pfam" id="PF03358"/>
    </source>
</evidence>
<keyword evidence="2" id="KW-0560">Oxidoreductase</keyword>
<evidence type="ECO:0000313" key="2">
    <source>
        <dbReference type="EMBL" id="MFC4634320.1"/>
    </source>
</evidence>
<accession>A0ABV9HX56</accession>
<organism evidence="2 3">
    <name type="scientific">Dokdonia ponticola</name>
    <dbReference type="NCBI Taxonomy" id="2041041"/>
    <lineage>
        <taxon>Bacteria</taxon>
        <taxon>Pseudomonadati</taxon>
        <taxon>Bacteroidota</taxon>
        <taxon>Flavobacteriia</taxon>
        <taxon>Flavobacteriales</taxon>
        <taxon>Flavobacteriaceae</taxon>
        <taxon>Dokdonia</taxon>
    </lineage>
</organism>
<dbReference type="PANTHER" id="PTHR30543:SF21">
    <property type="entry name" value="NAD(P)H-DEPENDENT FMN REDUCTASE LOT6"/>
    <property type="match status" value="1"/>
</dbReference>
<sequence>MKKIIAFAGSNSKNSINADLITHVATQITSASVSVIDLKVLEIPMYSIDIETEQGFPVDATILKNKILESEGVILSVNEHNGSVSAFFKNILDWLSRVDRNFLSDKKILLMSTSPGARGGKTALEFAKEVLPRFGGTVVESFSFPSFQDNFDTSTHTITNPALAIGVGEVIASFLQEIEG</sequence>
<feature type="domain" description="NADPH-dependent FMN reductase-like" evidence="1">
    <location>
        <begin position="3"/>
        <end position="144"/>
    </location>
</feature>
<name>A0ABV9HX56_9FLAO</name>
<dbReference type="PANTHER" id="PTHR30543">
    <property type="entry name" value="CHROMATE REDUCTASE"/>
    <property type="match status" value="1"/>
</dbReference>
<evidence type="ECO:0000313" key="3">
    <source>
        <dbReference type="Proteomes" id="UP001596043"/>
    </source>
</evidence>
<proteinExistence type="predicted"/>
<dbReference type="Pfam" id="PF03358">
    <property type="entry name" value="FMN_red"/>
    <property type="match status" value="1"/>
</dbReference>
<keyword evidence="3" id="KW-1185">Reference proteome</keyword>
<dbReference type="InterPro" id="IPR005025">
    <property type="entry name" value="FMN_Rdtase-like_dom"/>
</dbReference>
<protein>
    <submittedName>
        <fullName evidence="2">NADPH-dependent FMN reductase</fullName>
        <ecNumber evidence="2">1.-.-.-</ecNumber>
    </submittedName>
</protein>